<evidence type="ECO:0000313" key="4">
    <source>
        <dbReference type="EMBL" id="CAD9281683.1"/>
    </source>
</evidence>
<proteinExistence type="predicted"/>
<feature type="compositionally biased region" description="Polar residues" evidence="1">
    <location>
        <begin position="30"/>
        <end position="48"/>
    </location>
</feature>
<keyword evidence="2" id="KW-0812">Transmembrane</keyword>
<feature type="transmembrane region" description="Helical" evidence="2">
    <location>
        <begin position="64"/>
        <end position="84"/>
    </location>
</feature>
<evidence type="ECO:0000256" key="1">
    <source>
        <dbReference type="SAM" id="MobiDB-lite"/>
    </source>
</evidence>
<reference evidence="4" key="1">
    <citation type="submission" date="2021-01" db="EMBL/GenBank/DDBJ databases">
        <authorList>
            <person name="Corre E."/>
            <person name="Pelletier E."/>
            <person name="Niang G."/>
            <person name="Scheremetjew M."/>
            <person name="Finn R."/>
            <person name="Kale V."/>
            <person name="Holt S."/>
            <person name="Cochrane G."/>
            <person name="Meng A."/>
            <person name="Brown T."/>
            <person name="Cohen L."/>
        </authorList>
    </citation>
    <scope>NUCLEOTIDE SEQUENCE</scope>
    <source>
        <strain evidence="4">CCMP 410</strain>
    </source>
</reference>
<evidence type="ECO:0000256" key="2">
    <source>
        <dbReference type="SAM" id="Phobius"/>
    </source>
</evidence>
<organism evidence="4">
    <name type="scientific">Grammatophora oceanica</name>
    <dbReference type="NCBI Taxonomy" id="210454"/>
    <lineage>
        <taxon>Eukaryota</taxon>
        <taxon>Sar</taxon>
        <taxon>Stramenopiles</taxon>
        <taxon>Ochrophyta</taxon>
        <taxon>Bacillariophyta</taxon>
        <taxon>Fragilariophyceae</taxon>
        <taxon>Fragilariophycidae</taxon>
        <taxon>Rhabdonematales</taxon>
        <taxon>Grammatophoraceae</taxon>
        <taxon>Grammatophora</taxon>
    </lineage>
</organism>
<gene>
    <name evidence="3" type="ORF">GOCE00092_LOCUS10587</name>
    <name evidence="4" type="ORF">GOCE00092_LOCUS10594</name>
</gene>
<protein>
    <submittedName>
        <fullName evidence="4">Uncharacterized protein</fullName>
    </submittedName>
</protein>
<sequence>MGSNNMGQSKDMESGVTHGAQEGKSDGRPASTTSRSSAKDTSFSSSNTEAEPKLKLSCEIHADAFRLLVLLALVIGAFFSGLVVNMPSPSFTSKGIMVKSHKPGRATNATDAILELGWSAVIEDFRKELGAISLNLKTNKSKALLSDVNGMGDVSPFYGVIDNALDTIGVRGVFDDAFDGMQWYFPKELKSCSHGIGCKWEGFWWVMHYVGAITAEKLFNDGSLLVDPFTGERVYDGVSFMKELHRIQEKEYTGEMSFHSEHAFIWHYVAKTMPDLDSYPVELTNEFCGEYLLHGHRSHSARKTIGLECYHGFGHAIFFVHALRQIGANPDDLTAMRQFRPKGGFQLSNDVFCDAYRVCLGAPNTTTQPRKRCVGGIRHSTKLLWKPVKGMKPEERVTEIEQYCDIAEEVLEGLVWTT</sequence>
<dbReference type="AlphaFoldDB" id="A0A6U5KEB2"/>
<keyword evidence="2" id="KW-0472">Membrane</keyword>
<dbReference type="EMBL" id="HBGK01020814">
    <property type="protein sequence ID" value="CAD9281683.1"/>
    <property type="molecule type" value="Transcribed_RNA"/>
</dbReference>
<feature type="region of interest" description="Disordered" evidence="1">
    <location>
        <begin position="1"/>
        <end position="48"/>
    </location>
</feature>
<evidence type="ECO:0000313" key="3">
    <source>
        <dbReference type="EMBL" id="CAD9281676.1"/>
    </source>
</evidence>
<name>A0A6U5KEB2_9STRA</name>
<accession>A0A6U5KEB2</accession>
<keyword evidence="2" id="KW-1133">Transmembrane helix</keyword>
<dbReference type="EMBL" id="HBGK01020803">
    <property type="protein sequence ID" value="CAD9281676.1"/>
    <property type="molecule type" value="Transcribed_RNA"/>
</dbReference>